<dbReference type="OrthoDB" id="4562539at2"/>
<organism evidence="1 2">
    <name type="scientific">Saccharomonospora glauca K62</name>
    <dbReference type="NCBI Taxonomy" id="928724"/>
    <lineage>
        <taxon>Bacteria</taxon>
        <taxon>Bacillati</taxon>
        <taxon>Actinomycetota</taxon>
        <taxon>Actinomycetes</taxon>
        <taxon>Pseudonocardiales</taxon>
        <taxon>Pseudonocardiaceae</taxon>
        <taxon>Saccharomonospora</taxon>
    </lineage>
</organism>
<dbReference type="Proteomes" id="UP000005087">
    <property type="component" value="Chromosome"/>
</dbReference>
<dbReference type="EMBL" id="CM001484">
    <property type="protein sequence ID" value="EIE97605.1"/>
    <property type="molecule type" value="Genomic_DNA"/>
</dbReference>
<accession>I1CY31</accession>
<dbReference type="STRING" id="928724.SacglDRAFT_00659"/>
<dbReference type="eggNOG" id="COG4842">
    <property type="taxonomic scope" value="Bacteria"/>
</dbReference>
<protein>
    <recommendedName>
        <fullName evidence="3">PE domain-containing protein</fullName>
    </recommendedName>
</protein>
<reference evidence="1 2" key="1">
    <citation type="submission" date="2011-09" db="EMBL/GenBank/DDBJ databases">
        <authorList>
            <consortium name="US DOE Joint Genome Institute (JGI-PGF)"/>
            <person name="Lucas S."/>
            <person name="Han J."/>
            <person name="Lapidus A."/>
            <person name="Cheng J.-F."/>
            <person name="Goodwin L."/>
            <person name="Pitluck S."/>
            <person name="Peters L."/>
            <person name="Land M.L."/>
            <person name="Hauser L."/>
            <person name="Brambilla E."/>
            <person name="Klenk H.-P."/>
            <person name="Woyke T.J."/>
        </authorList>
    </citation>
    <scope>NUCLEOTIDE SEQUENCE [LARGE SCALE GENOMIC DNA]</scope>
    <source>
        <strain evidence="1 2">K62</strain>
    </source>
</reference>
<gene>
    <name evidence="1" type="ORF">SacglDRAFT_00659</name>
</gene>
<evidence type="ECO:0008006" key="3">
    <source>
        <dbReference type="Google" id="ProtNLM"/>
    </source>
</evidence>
<dbReference type="SUPFAM" id="SSF140453">
    <property type="entry name" value="EsxAB dimer-like"/>
    <property type="match status" value="1"/>
</dbReference>
<dbReference type="AlphaFoldDB" id="I1CY31"/>
<proteinExistence type="predicted"/>
<evidence type="ECO:0000313" key="1">
    <source>
        <dbReference type="EMBL" id="EIE97605.1"/>
    </source>
</evidence>
<reference evidence="2" key="2">
    <citation type="submission" date="2012-01" db="EMBL/GenBank/DDBJ databases">
        <title>Noncontiguous Finished sequence of chromosome of Saccharomonospora glauca K62.</title>
        <authorList>
            <consortium name="US DOE Joint Genome Institute"/>
            <person name="Lucas S."/>
            <person name="Han J."/>
            <person name="Lapidus A."/>
            <person name="Cheng J.-F."/>
            <person name="Goodwin L."/>
            <person name="Pitluck S."/>
            <person name="Peters L."/>
            <person name="Mikhailova N."/>
            <person name="Held B."/>
            <person name="Detter J.C."/>
            <person name="Han C."/>
            <person name="Tapia R."/>
            <person name="Land M."/>
            <person name="Hauser L."/>
            <person name="Kyrpides N."/>
            <person name="Ivanova N."/>
            <person name="Pagani I."/>
            <person name="Brambilla E.-M."/>
            <person name="Klenk H.-P."/>
            <person name="Woyke T."/>
        </authorList>
    </citation>
    <scope>NUCLEOTIDE SEQUENCE [LARGE SCALE GENOMIC DNA]</scope>
    <source>
        <strain evidence="2">K62</strain>
    </source>
</reference>
<dbReference type="Gene3D" id="1.10.287.1060">
    <property type="entry name" value="ESAT-6-like"/>
    <property type="match status" value="1"/>
</dbReference>
<name>I1CY31_9PSEU</name>
<evidence type="ECO:0000313" key="2">
    <source>
        <dbReference type="Proteomes" id="UP000005087"/>
    </source>
</evidence>
<sequence>MSQSGGFGIDAHGLDARAGEFATLAERVRAVAGELADVLDATPTPWGSDAVGESFAAGHVEAAERTREQLARLAGEFEEFGTALAEAAKAYVAADTTAADEVRAVDEPDRAG</sequence>
<dbReference type="RefSeq" id="WP_005461660.1">
    <property type="nucleotide sequence ID" value="NZ_CM001484.1"/>
</dbReference>
<keyword evidence="2" id="KW-1185">Reference proteome</keyword>
<dbReference type="InterPro" id="IPR036689">
    <property type="entry name" value="ESAT-6-like_sf"/>
</dbReference>
<dbReference type="HOGENOM" id="CLU_142297_2_0_11"/>